<dbReference type="RefSeq" id="WP_301481182.1">
    <property type="nucleotide sequence ID" value="NZ_JASMRX010000031.1"/>
</dbReference>
<protein>
    <submittedName>
        <fullName evidence="1">Uncharacterized protein</fullName>
    </submittedName>
</protein>
<dbReference type="EMBL" id="JASMRX010000031">
    <property type="protein sequence ID" value="MDN6881560.1"/>
    <property type="molecule type" value="Genomic_DNA"/>
</dbReference>
<organism evidence="1 2">
    <name type="scientific">Serratia bockelmannii</name>
    <dbReference type="NCBI Taxonomy" id="2703793"/>
    <lineage>
        <taxon>Bacteria</taxon>
        <taxon>Pseudomonadati</taxon>
        <taxon>Pseudomonadota</taxon>
        <taxon>Gammaproteobacteria</taxon>
        <taxon>Enterobacterales</taxon>
        <taxon>Yersiniaceae</taxon>
        <taxon>Serratia</taxon>
    </lineage>
</organism>
<evidence type="ECO:0000313" key="1">
    <source>
        <dbReference type="EMBL" id="MDN6881560.1"/>
    </source>
</evidence>
<proteinExistence type="predicted"/>
<sequence length="122" mass="13924">MGKSILISINGIPYPSKAAAVRHFMQRRDEFGTEKIESGPFFNDLKSLFVQYCECSPGWELNGRLVNHFNVKAEKRFISRNWVTTYCYEVHLSNGEQRPFSVEKAVNAIAKSDVCSFSEADH</sequence>
<gene>
    <name evidence="1" type="ORF">QO199_23245</name>
</gene>
<name>A0ABT8LYY0_9GAMM</name>
<comment type="caution">
    <text evidence="1">The sequence shown here is derived from an EMBL/GenBank/DDBJ whole genome shotgun (WGS) entry which is preliminary data.</text>
</comment>
<evidence type="ECO:0000313" key="2">
    <source>
        <dbReference type="Proteomes" id="UP001176500"/>
    </source>
</evidence>
<accession>A0ABT8LYY0</accession>
<reference evidence="1" key="1">
    <citation type="submission" date="2023-05" db="EMBL/GenBank/DDBJ databases">
        <title>Cannabis rhizosphere genomes.</title>
        <authorList>
            <person name="Goff K.L."/>
        </authorList>
    </citation>
    <scope>NUCLEOTIDE SEQUENCE</scope>
    <source>
        <strain evidence="1">SPPC 2817</strain>
    </source>
</reference>
<keyword evidence="2" id="KW-1185">Reference proteome</keyword>
<dbReference type="Proteomes" id="UP001176500">
    <property type="component" value="Unassembled WGS sequence"/>
</dbReference>